<feature type="domain" description="Polysaccharide pyruvyl transferase" evidence="1">
    <location>
        <begin position="33"/>
        <end position="224"/>
    </location>
</feature>
<reference evidence="2 3" key="1">
    <citation type="journal article" date="2018" name="Sci. Rep.">
        <title>Genomic diversity and distribution of Bifidobacterium longum subsp. longum across the human lifespan.</title>
        <authorList>
            <person name="Odamaki T."/>
            <person name="Bottacini F."/>
            <person name="Kato K."/>
            <person name="Mitsuyama E."/>
            <person name="Yoshida K."/>
            <person name="Horigome A."/>
            <person name="Xiao J.Z."/>
            <person name="van Sinderen D."/>
        </authorList>
    </citation>
    <scope>NUCLEOTIDE SEQUENCE [LARGE SCALE GENOMIC DNA]</scope>
    <source>
        <strain evidence="2 3">MCC10096</strain>
    </source>
</reference>
<dbReference type="PANTHER" id="PTHR36836">
    <property type="entry name" value="COLANIC ACID BIOSYNTHESIS PROTEIN WCAK"/>
    <property type="match status" value="1"/>
</dbReference>
<dbReference type="Pfam" id="PF04230">
    <property type="entry name" value="PS_pyruv_trans"/>
    <property type="match status" value="1"/>
</dbReference>
<protein>
    <recommendedName>
        <fullName evidence="1">Polysaccharide pyruvyl transferase domain-containing protein</fullName>
    </recommendedName>
</protein>
<sequence length="288" mass="32675">MVIGGSLYIQPIWKHSLFTTVFSLRDVLQRKRLYSSADKTFVLGTNFGPYRNSWYKKSYSDIFNKYVTDICFRDQYSFQLFKSDEHIRVAPDILFGTEFPRVERKKKVLFSVVDLGNTMKFRDLSSCSADYDSWIVNAANCYANLGYDIQLCGFSTVEHDDVAVARISHLLAQESIQHDCLTYDNDTSRILSAIAESEVIVGTRFHASILGLAAGCKVLPIIYSDKTSHSLDDIGFASDIRLDLRNFKSDDISICRKVLARERVDIGEVKTQSQRHFIGLDCVLGVGR</sequence>
<dbReference type="Proteomes" id="UP000292932">
    <property type="component" value="Unassembled WGS sequence"/>
</dbReference>
<dbReference type="RefSeq" id="WP_007058855.1">
    <property type="nucleotide sequence ID" value="NZ_SHRN01000044.1"/>
</dbReference>
<organism evidence="2 3">
    <name type="scientific">Bifidobacterium longum subsp. longum</name>
    <dbReference type="NCBI Taxonomy" id="1679"/>
    <lineage>
        <taxon>Bacteria</taxon>
        <taxon>Bacillati</taxon>
        <taxon>Actinomycetota</taxon>
        <taxon>Actinomycetes</taxon>
        <taxon>Bifidobacteriales</taxon>
        <taxon>Bifidobacteriaceae</taxon>
        <taxon>Bifidobacterium</taxon>
    </lineage>
</organism>
<dbReference type="EMBL" id="SHSP01000006">
    <property type="protein sequence ID" value="TCF33006.1"/>
    <property type="molecule type" value="Genomic_DNA"/>
</dbReference>
<proteinExistence type="predicted"/>
<dbReference type="PANTHER" id="PTHR36836:SF1">
    <property type="entry name" value="COLANIC ACID BIOSYNTHESIS PROTEIN WCAK"/>
    <property type="match status" value="1"/>
</dbReference>
<dbReference type="AlphaFoldDB" id="A0A4R0ULI7"/>
<gene>
    <name evidence="2" type="ORF">MCC10096_0448</name>
</gene>
<evidence type="ECO:0000313" key="2">
    <source>
        <dbReference type="EMBL" id="TCF33006.1"/>
    </source>
</evidence>
<comment type="caution">
    <text evidence="2">The sequence shown here is derived from an EMBL/GenBank/DDBJ whole genome shotgun (WGS) entry which is preliminary data.</text>
</comment>
<accession>A0A4R0ULI7</accession>
<name>A0A4R0ULI7_BIFLL</name>
<evidence type="ECO:0000313" key="3">
    <source>
        <dbReference type="Proteomes" id="UP000292932"/>
    </source>
</evidence>
<dbReference type="InterPro" id="IPR007345">
    <property type="entry name" value="Polysacch_pyruvyl_Trfase"/>
</dbReference>
<evidence type="ECO:0000259" key="1">
    <source>
        <dbReference type="Pfam" id="PF04230"/>
    </source>
</evidence>